<dbReference type="Pfam" id="PF05717">
    <property type="entry name" value="TnpB_IS66"/>
    <property type="match status" value="1"/>
</dbReference>
<protein>
    <submittedName>
        <fullName evidence="1">IS66 family insertion sequence element accessory protein TnpB</fullName>
    </submittedName>
</protein>
<reference evidence="1" key="1">
    <citation type="submission" date="2023-06" db="EMBL/GenBank/DDBJ databases">
        <authorList>
            <person name="Jiang Y."/>
            <person name="Liu Q."/>
        </authorList>
    </citation>
    <scope>NUCLEOTIDE SEQUENCE</scope>
    <source>
        <strain evidence="1">CGMCC 1.12090</strain>
    </source>
</reference>
<keyword evidence="2" id="KW-1185">Reference proteome</keyword>
<dbReference type="EMBL" id="JAUKVY010000029">
    <property type="protein sequence ID" value="MDO1536554.1"/>
    <property type="molecule type" value="Genomic_DNA"/>
</dbReference>
<dbReference type="Proteomes" id="UP001169027">
    <property type="component" value="Unassembled WGS sequence"/>
</dbReference>
<dbReference type="RefSeq" id="WP_301814653.1">
    <property type="nucleotide sequence ID" value="NZ_JAUJZH010000029.1"/>
</dbReference>
<accession>A0ABT8SDY5</accession>
<gene>
    <name evidence="1" type="primary">tnpB</name>
    <name evidence="1" type="ORF">Q2T77_30150</name>
</gene>
<dbReference type="InterPro" id="IPR008878">
    <property type="entry name" value="Transposase_IS66_Orf2"/>
</dbReference>
<organism evidence="1 2">
    <name type="scientific">Variovorax ginsengisoli</name>
    <dbReference type="NCBI Taxonomy" id="363844"/>
    <lineage>
        <taxon>Bacteria</taxon>
        <taxon>Pseudomonadati</taxon>
        <taxon>Pseudomonadota</taxon>
        <taxon>Betaproteobacteria</taxon>
        <taxon>Burkholderiales</taxon>
        <taxon>Comamonadaceae</taxon>
        <taxon>Variovorax</taxon>
    </lineage>
</organism>
<comment type="caution">
    <text evidence="1">The sequence shown here is derived from an EMBL/GenBank/DDBJ whole genome shotgun (WGS) entry which is preliminary data.</text>
</comment>
<sequence>MPPRSRDRSLRKMLVHDGFGVWCVARRLNVGRFAWPREIDTAKPIVLMQAQFDALVVGFLPHNWQPAR</sequence>
<evidence type="ECO:0000313" key="1">
    <source>
        <dbReference type="EMBL" id="MDO1536554.1"/>
    </source>
</evidence>
<proteinExistence type="predicted"/>
<name>A0ABT8SDY5_9BURK</name>
<evidence type="ECO:0000313" key="2">
    <source>
        <dbReference type="Proteomes" id="UP001169027"/>
    </source>
</evidence>